<sequence>MKHAAPAASAVTVPSSPTHAPLPTHSSSPSTCIGGEMAYAVKHGNRSVVFDDYHGAQELYHRLQVSRGSPSLATSLSLTEGVSSLEGFSLGEVSAVWQSWTGKEHKARGARVVKCWETAMDGWSGTCDSVWISDLESEALSLSRSAGAGRLS</sequence>
<evidence type="ECO:0000313" key="2">
    <source>
        <dbReference type="EMBL" id="KAJ7689351.1"/>
    </source>
</evidence>
<comment type="caution">
    <text evidence="2">The sequence shown here is derived from an EMBL/GenBank/DDBJ whole genome shotgun (WGS) entry which is preliminary data.</text>
</comment>
<evidence type="ECO:0000256" key="1">
    <source>
        <dbReference type="SAM" id="MobiDB-lite"/>
    </source>
</evidence>
<proteinExistence type="predicted"/>
<gene>
    <name evidence="2" type="ORF">B0H17DRAFT_1202460</name>
</gene>
<accession>A0AAD7DGZ3</accession>
<protein>
    <submittedName>
        <fullName evidence="2">Uncharacterized protein</fullName>
    </submittedName>
</protein>
<feature type="region of interest" description="Disordered" evidence="1">
    <location>
        <begin position="1"/>
        <end position="29"/>
    </location>
</feature>
<reference evidence="2" key="1">
    <citation type="submission" date="2023-03" db="EMBL/GenBank/DDBJ databases">
        <title>Massive genome expansion in bonnet fungi (Mycena s.s.) driven by repeated elements and novel gene families across ecological guilds.</title>
        <authorList>
            <consortium name="Lawrence Berkeley National Laboratory"/>
            <person name="Harder C.B."/>
            <person name="Miyauchi S."/>
            <person name="Viragh M."/>
            <person name="Kuo A."/>
            <person name="Thoen E."/>
            <person name="Andreopoulos B."/>
            <person name="Lu D."/>
            <person name="Skrede I."/>
            <person name="Drula E."/>
            <person name="Henrissat B."/>
            <person name="Morin E."/>
            <person name="Kohler A."/>
            <person name="Barry K."/>
            <person name="LaButti K."/>
            <person name="Morin E."/>
            <person name="Salamov A."/>
            <person name="Lipzen A."/>
            <person name="Mereny Z."/>
            <person name="Hegedus B."/>
            <person name="Baldrian P."/>
            <person name="Stursova M."/>
            <person name="Weitz H."/>
            <person name="Taylor A."/>
            <person name="Grigoriev I.V."/>
            <person name="Nagy L.G."/>
            <person name="Martin F."/>
            <person name="Kauserud H."/>
        </authorList>
    </citation>
    <scope>NUCLEOTIDE SEQUENCE</scope>
    <source>
        <strain evidence="2">CBHHK067</strain>
    </source>
</reference>
<organism evidence="2 3">
    <name type="scientific">Mycena rosella</name>
    <name type="common">Pink bonnet</name>
    <name type="synonym">Agaricus rosellus</name>
    <dbReference type="NCBI Taxonomy" id="1033263"/>
    <lineage>
        <taxon>Eukaryota</taxon>
        <taxon>Fungi</taxon>
        <taxon>Dikarya</taxon>
        <taxon>Basidiomycota</taxon>
        <taxon>Agaricomycotina</taxon>
        <taxon>Agaricomycetes</taxon>
        <taxon>Agaricomycetidae</taxon>
        <taxon>Agaricales</taxon>
        <taxon>Marasmiineae</taxon>
        <taxon>Mycenaceae</taxon>
        <taxon>Mycena</taxon>
    </lineage>
</organism>
<evidence type="ECO:0000313" key="3">
    <source>
        <dbReference type="Proteomes" id="UP001221757"/>
    </source>
</evidence>
<keyword evidence="3" id="KW-1185">Reference proteome</keyword>
<name>A0AAD7DGZ3_MYCRO</name>
<dbReference type="AlphaFoldDB" id="A0AAD7DGZ3"/>
<dbReference type="EMBL" id="JARKIE010000073">
    <property type="protein sequence ID" value="KAJ7689351.1"/>
    <property type="molecule type" value="Genomic_DNA"/>
</dbReference>
<feature type="compositionally biased region" description="Low complexity" evidence="1">
    <location>
        <begin position="1"/>
        <end position="18"/>
    </location>
</feature>
<dbReference type="Proteomes" id="UP001221757">
    <property type="component" value="Unassembled WGS sequence"/>
</dbReference>